<feature type="compositionally biased region" description="Basic and acidic residues" evidence="1">
    <location>
        <begin position="85"/>
        <end position="108"/>
    </location>
</feature>
<proteinExistence type="predicted"/>
<evidence type="ECO:0000313" key="3">
    <source>
        <dbReference type="EMBL" id="GAV05524.1"/>
    </source>
</evidence>
<feature type="region of interest" description="Disordered" evidence="1">
    <location>
        <begin position="209"/>
        <end position="235"/>
    </location>
</feature>
<gene>
    <name evidence="3" type="primary">RvY_15642-1</name>
    <name evidence="3" type="synonym">RvY_15642.1</name>
    <name evidence="3" type="ORF">RvY_15642</name>
</gene>
<feature type="compositionally biased region" description="Polar residues" evidence="1">
    <location>
        <begin position="213"/>
        <end position="229"/>
    </location>
</feature>
<organism evidence="3 4">
    <name type="scientific">Ramazzottius varieornatus</name>
    <name type="common">Water bear</name>
    <name type="synonym">Tardigrade</name>
    <dbReference type="NCBI Taxonomy" id="947166"/>
    <lineage>
        <taxon>Eukaryota</taxon>
        <taxon>Metazoa</taxon>
        <taxon>Ecdysozoa</taxon>
        <taxon>Tardigrada</taxon>
        <taxon>Eutardigrada</taxon>
        <taxon>Parachela</taxon>
        <taxon>Hypsibioidea</taxon>
        <taxon>Ramazzottiidae</taxon>
        <taxon>Ramazzottius</taxon>
    </lineage>
</organism>
<feature type="region of interest" description="Disordered" evidence="1">
    <location>
        <begin position="140"/>
        <end position="181"/>
    </location>
</feature>
<sequence length="266" mass="30202">MSSNRGYNNFREESQQGPGSSGLNHHQPQYDKEYRPGEAHPPYDDQRNFHNGPSRGNFRSDSYHHPGNDRQYRLHGRSRSPQTRQNDDNSRGYNHHRNEDRRFYDGRPPRGRGGPYRKADERREKYERLGIASVEDLAKVPAKAVVSEQQEKRKLLWGSSKKKTDSTDEPSTSAPAAPAPAQKIWQDVAFEGDNDGSAAQKFKKLMGIKEDTAVSTPQDANPEASTSSRPAVRQDELFKNLDMQYEKARLSAHTQRGLGLGFSRHV</sequence>
<protein>
    <recommendedName>
        <fullName evidence="2">Small acidic protein-like domain-containing protein</fullName>
    </recommendedName>
</protein>
<dbReference type="InterPro" id="IPR028124">
    <property type="entry name" value="SMAP_dom"/>
</dbReference>
<feature type="region of interest" description="Disordered" evidence="1">
    <location>
        <begin position="1"/>
        <end position="124"/>
    </location>
</feature>
<feature type="compositionally biased region" description="Polar residues" evidence="1">
    <location>
        <begin position="15"/>
        <end position="27"/>
    </location>
</feature>
<dbReference type="Pfam" id="PF15477">
    <property type="entry name" value="SMAP"/>
    <property type="match status" value="1"/>
</dbReference>
<feature type="compositionally biased region" description="Basic and acidic residues" evidence="1">
    <location>
        <begin position="61"/>
        <end position="72"/>
    </location>
</feature>
<reference evidence="3 4" key="1">
    <citation type="journal article" date="2016" name="Nat. Commun.">
        <title>Extremotolerant tardigrade genome and improved radiotolerance of human cultured cells by tardigrade-unique protein.</title>
        <authorList>
            <person name="Hashimoto T."/>
            <person name="Horikawa D.D."/>
            <person name="Saito Y."/>
            <person name="Kuwahara H."/>
            <person name="Kozuka-Hata H."/>
            <person name="Shin-I T."/>
            <person name="Minakuchi Y."/>
            <person name="Ohishi K."/>
            <person name="Motoyama A."/>
            <person name="Aizu T."/>
            <person name="Enomoto A."/>
            <person name="Kondo K."/>
            <person name="Tanaka S."/>
            <person name="Hara Y."/>
            <person name="Koshikawa S."/>
            <person name="Sagara H."/>
            <person name="Miura T."/>
            <person name="Yokobori S."/>
            <person name="Miyagawa K."/>
            <person name="Suzuki Y."/>
            <person name="Kubo T."/>
            <person name="Oyama M."/>
            <person name="Kohara Y."/>
            <person name="Fujiyama A."/>
            <person name="Arakawa K."/>
            <person name="Katayama T."/>
            <person name="Toyoda A."/>
            <person name="Kunieda T."/>
        </authorList>
    </citation>
    <scope>NUCLEOTIDE SEQUENCE [LARGE SCALE GENOMIC DNA]</scope>
    <source>
        <strain evidence="3 4">YOKOZUNA-1</strain>
    </source>
</reference>
<feature type="compositionally biased region" description="Basic and acidic residues" evidence="1">
    <location>
        <begin position="28"/>
        <end position="48"/>
    </location>
</feature>
<dbReference type="Proteomes" id="UP000186922">
    <property type="component" value="Unassembled WGS sequence"/>
</dbReference>
<dbReference type="OrthoDB" id="1928974at2759"/>
<evidence type="ECO:0000256" key="1">
    <source>
        <dbReference type="SAM" id="MobiDB-lite"/>
    </source>
</evidence>
<dbReference type="AlphaFoldDB" id="A0A1D1W2E2"/>
<dbReference type="STRING" id="947166.A0A1D1W2E2"/>
<dbReference type="PANTHER" id="PTHR22426:SF2">
    <property type="entry name" value="ARGININE_SERINE-RICH COILED-COIL PROTEIN 2"/>
    <property type="match status" value="1"/>
</dbReference>
<dbReference type="PANTHER" id="PTHR22426">
    <property type="entry name" value="ARGININE_SERINE-RICH COILED-COIL PROTEIN 2"/>
    <property type="match status" value="1"/>
</dbReference>
<name>A0A1D1W2E2_RAMVA</name>
<evidence type="ECO:0000259" key="2">
    <source>
        <dbReference type="Pfam" id="PF15477"/>
    </source>
</evidence>
<comment type="caution">
    <text evidence="3">The sequence shown here is derived from an EMBL/GenBank/DDBJ whole genome shotgun (WGS) entry which is preliminary data.</text>
</comment>
<evidence type="ECO:0000313" key="4">
    <source>
        <dbReference type="Proteomes" id="UP000186922"/>
    </source>
</evidence>
<feature type="domain" description="Small acidic protein-like" evidence="2">
    <location>
        <begin position="185"/>
        <end position="261"/>
    </location>
</feature>
<accession>A0A1D1W2E2</accession>
<dbReference type="EMBL" id="BDGG01000012">
    <property type="protein sequence ID" value="GAV05524.1"/>
    <property type="molecule type" value="Genomic_DNA"/>
</dbReference>
<keyword evidence="4" id="KW-1185">Reference proteome</keyword>